<evidence type="ECO:0000313" key="2">
    <source>
        <dbReference type="EMBL" id="KAJ7744338.1"/>
    </source>
</evidence>
<feature type="compositionally biased region" description="Basic and acidic residues" evidence="1">
    <location>
        <begin position="38"/>
        <end position="75"/>
    </location>
</feature>
<name>A0AAD7N4Q9_9AGAR</name>
<dbReference type="AlphaFoldDB" id="A0AAD7N4Q9"/>
<evidence type="ECO:0000256" key="1">
    <source>
        <dbReference type="SAM" id="MobiDB-lite"/>
    </source>
</evidence>
<dbReference type="Proteomes" id="UP001215598">
    <property type="component" value="Unassembled WGS sequence"/>
</dbReference>
<reference evidence="2" key="1">
    <citation type="submission" date="2023-03" db="EMBL/GenBank/DDBJ databases">
        <title>Massive genome expansion in bonnet fungi (Mycena s.s.) driven by repeated elements and novel gene families across ecological guilds.</title>
        <authorList>
            <consortium name="Lawrence Berkeley National Laboratory"/>
            <person name="Harder C.B."/>
            <person name="Miyauchi S."/>
            <person name="Viragh M."/>
            <person name="Kuo A."/>
            <person name="Thoen E."/>
            <person name="Andreopoulos B."/>
            <person name="Lu D."/>
            <person name="Skrede I."/>
            <person name="Drula E."/>
            <person name="Henrissat B."/>
            <person name="Morin E."/>
            <person name="Kohler A."/>
            <person name="Barry K."/>
            <person name="LaButti K."/>
            <person name="Morin E."/>
            <person name="Salamov A."/>
            <person name="Lipzen A."/>
            <person name="Mereny Z."/>
            <person name="Hegedus B."/>
            <person name="Baldrian P."/>
            <person name="Stursova M."/>
            <person name="Weitz H."/>
            <person name="Taylor A."/>
            <person name="Grigoriev I.V."/>
            <person name="Nagy L.G."/>
            <person name="Martin F."/>
            <person name="Kauserud H."/>
        </authorList>
    </citation>
    <scope>NUCLEOTIDE SEQUENCE</scope>
    <source>
        <strain evidence="2">CBHHK182m</strain>
    </source>
</reference>
<keyword evidence="3" id="KW-1185">Reference proteome</keyword>
<dbReference type="EMBL" id="JARKIB010000087">
    <property type="protein sequence ID" value="KAJ7744338.1"/>
    <property type="molecule type" value="Genomic_DNA"/>
</dbReference>
<proteinExistence type="predicted"/>
<evidence type="ECO:0000313" key="3">
    <source>
        <dbReference type="Proteomes" id="UP001215598"/>
    </source>
</evidence>
<feature type="region of interest" description="Disordered" evidence="1">
    <location>
        <begin position="38"/>
        <end position="97"/>
    </location>
</feature>
<organism evidence="2 3">
    <name type="scientific">Mycena metata</name>
    <dbReference type="NCBI Taxonomy" id="1033252"/>
    <lineage>
        <taxon>Eukaryota</taxon>
        <taxon>Fungi</taxon>
        <taxon>Dikarya</taxon>
        <taxon>Basidiomycota</taxon>
        <taxon>Agaricomycotina</taxon>
        <taxon>Agaricomycetes</taxon>
        <taxon>Agaricomycetidae</taxon>
        <taxon>Agaricales</taxon>
        <taxon>Marasmiineae</taxon>
        <taxon>Mycenaceae</taxon>
        <taxon>Mycena</taxon>
    </lineage>
</organism>
<protein>
    <submittedName>
        <fullName evidence="2">Uncharacterized protein</fullName>
    </submittedName>
</protein>
<comment type="caution">
    <text evidence="2">The sequence shown here is derived from an EMBL/GenBank/DDBJ whole genome shotgun (WGS) entry which is preliminary data.</text>
</comment>
<accession>A0AAD7N4Q9</accession>
<sequence>MVSGGVHSQRVVEAVLENVLLTERNGRWEGCRRMRDENAGPKAMRDDAGSWMRDDAGCGRMRDENAGPKAMRDDAGSGIMQDENVGPKAMRDGCGMGEIKTREQMTGRIWDDKCLRQLADN</sequence>
<gene>
    <name evidence="2" type="ORF">B0H16DRAFT_1463207</name>
</gene>